<gene>
    <name evidence="5" type="ORF">EHAR0213_LOCUS9329</name>
</gene>
<dbReference type="PANTHER" id="PTHR13371">
    <property type="entry name" value="GLYCINE-, GLUTAMATE-, THIENYLCYCLOHEXYLPIPERIDINE-BINDING PROTEIN"/>
    <property type="match status" value="1"/>
</dbReference>
<evidence type="ECO:0000256" key="1">
    <source>
        <dbReference type="ARBA" id="ARBA00004496"/>
    </source>
</evidence>
<dbReference type="Gene3D" id="1.25.10.10">
    <property type="entry name" value="Leucine-rich Repeat Variant"/>
    <property type="match status" value="1"/>
</dbReference>
<dbReference type="InterPro" id="IPR048491">
    <property type="entry name" value="XMAP215_CLASP_TOG"/>
</dbReference>
<evidence type="ECO:0000256" key="2">
    <source>
        <dbReference type="ARBA" id="ARBA00022490"/>
    </source>
</evidence>
<dbReference type="GO" id="GO:0005737">
    <property type="term" value="C:cytoplasm"/>
    <property type="evidence" value="ECO:0007669"/>
    <property type="project" value="UniProtKB-SubCell"/>
</dbReference>
<comment type="subcellular location">
    <subcellularLocation>
        <location evidence="1">Cytoplasm</location>
    </subcellularLocation>
</comment>
<evidence type="ECO:0000259" key="4">
    <source>
        <dbReference type="Pfam" id="PF21041"/>
    </source>
</evidence>
<organism evidence="5">
    <name type="scientific">Euplotes harpa</name>
    <dbReference type="NCBI Taxonomy" id="151035"/>
    <lineage>
        <taxon>Eukaryota</taxon>
        <taxon>Sar</taxon>
        <taxon>Alveolata</taxon>
        <taxon>Ciliophora</taxon>
        <taxon>Intramacronucleata</taxon>
        <taxon>Spirotrichea</taxon>
        <taxon>Hypotrichia</taxon>
        <taxon>Euplotida</taxon>
        <taxon>Euplotidae</taxon>
        <taxon>Euplotes</taxon>
    </lineage>
</organism>
<feature type="region of interest" description="Disordered" evidence="3">
    <location>
        <begin position="101"/>
        <end position="124"/>
    </location>
</feature>
<evidence type="ECO:0000256" key="3">
    <source>
        <dbReference type="SAM" id="MobiDB-lite"/>
    </source>
</evidence>
<dbReference type="PANTHER" id="PTHR13371:SF0">
    <property type="entry name" value="CENTROSOMAL PROTEIN OF 104 KDA"/>
    <property type="match status" value="1"/>
</dbReference>
<keyword evidence="2" id="KW-0963">Cytoplasm</keyword>
<protein>
    <recommendedName>
        <fullName evidence="4">XMAP215/Dis1/CLASP TOG domain-containing protein</fullName>
    </recommendedName>
</protein>
<name>A0A7S3NAH4_9SPIT</name>
<dbReference type="EMBL" id="HBII01022486">
    <property type="protein sequence ID" value="CAE0350415.1"/>
    <property type="molecule type" value="Transcribed_RNA"/>
</dbReference>
<dbReference type="GO" id="GO:0015631">
    <property type="term" value="F:tubulin binding"/>
    <property type="evidence" value="ECO:0007669"/>
    <property type="project" value="InterPro"/>
</dbReference>
<dbReference type="InterPro" id="IPR052607">
    <property type="entry name" value="CEP104-like"/>
</dbReference>
<reference evidence="5" key="1">
    <citation type="submission" date="2021-01" db="EMBL/GenBank/DDBJ databases">
        <authorList>
            <person name="Corre E."/>
            <person name="Pelletier E."/>
            <person name="Niang G."/>
            <person name="Scheremetjew M."/>
            <person name="Finn R."/>
            <person name="Kale V."/>
            <person name="Holt S."/>
            <person name="Cochrane G."/>
            <person name="Meng A."/>
            <person name="Brown T."/>
            <person name="Cohen L."/>
        </authorList>
    </citation>
    <scope>NUCLEOTIDE SEQUENCE</scope>
    <source>
        <strain evidence="5">FSP1.4</strain>
    </source>
</reference>
<dbReference type="AlphaFoldDB" id="A0A7S3NAH4"/>
<proteinExistence type="predicted"/>
<feature type="domain" description="XMAP215/Dis1/CLASP TOG" evidence="4">
    <location>
        <begin position="16"/>
        <end position="101"/>
    </location>
</feature>
<dbReference type="Pfam" id="PF21041">
    <property type="entry name" value="XMAP215_CLASP_TOG"/>
    <property type="match status" value="1"/>
</dbReference>
<dbReference type="InterPro" id="IPR011989">
    <property type="entry name" value="ARM-like"/>
</dbReference>
<evidence type="ECO:0000313" key="5">
    <source>
        <dbReference type="EMBL" id="CAE0350415.1"/>
    </source>
</evidence>
<dbReference type="GO" id="GO:0005929">
    <property type="term" value="C:cilium"/>
    <property type="evidence" value="ECO:0007669"/>
    <property type="project" value="TreeGrafter"/>
</dbReference>
<accession>A0A7S3NAH4</accession>
<sequence>MDITEKGPEPDKAPIRVIQSRLDILTILLQEFGINESVWNWDVVYEKLVIPSFFNQSKEVRDSAKSVAQELYRIVGAPVKEMTNNVENIKPNLLQDLNQMFDAEDNNKGPPGLNQIPEVDEGDS</sequence>